<sequence length="80" mass="9720">MITYWVKYKLPNQWFWRKIDNIKEDGIVEETGQRWFFDKYNKRTEIPNTCLFIFSELRHELILDITEKNKAGIPTGMSPH</sequence>
<evidence type="ECO:0000313" key="1">
    <source>
        <dbReference type="EMBL" id="SVB31743.1"/>
    </source>
</evidence>
<reference evidence="1" key="1">
    <citation type="submission" date="2018-05" db="EMBL/GenBank/DDBJ databases">
        <authorList>
            <person name="Lanie J.A."/>
            <person name="Ng W.-L."/>
            <person name="Kazmierczak K.M."/>
            <person name="Andrzejewski T.M."/>
            <person name="Davidsen T.M."/>
            <person name="Wayne K.J."/>
            <person name="Tettelin H."/>
            <person name="Glass J.I."/>
            <person name="Rusch D."/>
            <person name="Podicherti R."/>
            <person name="Tsui H.-C.T."/>
            <person name="Winkler M.E."/>
        </authorList>
    </citation>
    <scope>NUCLEOTIDE SEQUENCE</scope>
</reference>
<accession>A0A382D2D2</accession>
<name>A0A382D2D2_9ZZZZ</name>
<dbReference type="EMBL" id="UINC01036970">
    <property type="protein sequence ID" value="SVB31743.1"/>
    <property type="molecule type" value="Genomic_DNA"/>
</dbReference>
<protein>
    <submittedName>
        <fullName evidence="1">Uncharacterized protein</fullName>
    </submittedName>
</protein>
<dbReference type="AlphaFoldDB" id="A0A382D2D2"/>
<gene>
    <name evidence="1" type="ORF">METZ01_LOCUS184597</name>
</gene>
<organism evidence="1">
    <name type="scientific">marine metagenome</name>
    <dbReference type="NCBI Taxonomy" id="408172"/>
    <lineage>
        <taxon>unclassified sequences</taxon>
        <taxon>metagenomes</taxon>
        <taxon>ecological metagenomes</taxon>
    </lineage>
</organism>
<proteinExistence type="predicted"/>